<gene>
    <name evidence="1" type="ORF">A3I23_02810</name>
</gene>
<name>A0A1F6Y490_9BACT</name>
<sequence>MTTITIPIKEYKESIQIQKSILSRLDLLQKAVFENSKYYYDINPSLLKRYEKISLDLDKGKGKKFSSFSSFKKYLKDL</sequence>
<evidence type="ECO:0000313" key="2">
    <source>
        <dbReference type="Proteomes" id="UP000177693"/>
    </source>
</evidence>
<accession>A0A1F6Y490</accession>
<dbReference type="Proteomes" id="UP000177693">
    <property type="component" value="Unassembled WGS sequence"/>
</dbReference>
<dbReference type="EMBL" id="MFVL01000023">
    <property type="protein sequence ID" value="OGJ01191.1"/>
    <property type="molecule type" value="Genomic_DNA"/>
</dbReference>
<dbReference type="AlphaFoldDB" id="A0A1F6Y490"/>
<evidence type="ECO:0000313" key="1">
    <source>
        <dbReference type="EMBL" id="OGJ01191.1"/>
    </source>
</evidence>
<organism evidence="1 2">
    <name type="scientific">Candidatus Nomurabacteria bacterium RIFCSPLOWO2_02_FULL_40_67</name>
    <dbReference type="NCBI Taxonomy" id="1801787"/>
    <lineage>
        <taxon>Bacteria</taxon>
        <taxon>Candidatus Nomuraibacteriota</taxon>
    </lineage>
</organism>
<protein>
    <submittedName>
        <fullName evidence="1">Uncharacterized protein</fullName>
    </submittedName>
</protein>
<comment type="caution">
    <text evidence="1">The sequence shown here is derived from an EMBL/GenBank/DDBJ whole genome shotgun (WGS) entry which is preliminary data.</text>
</comment>
<proteinExistence type="predicted"/>
<reference evidence="1 2" key="1">
    <citation type="journal article" date="2016" name="Nat. Commun.">
        <title>Thousands of microbial genomes shed light on interconnected biogeochemical processes in an aquifer system.</title>
        <authorList>
            <person name="Anantharaman K."/>
            <person name="Brown C.T."/>
            <person name="Hug L.A."/>
            <person name="Sharon I."/>
            <person name="Castelle C.J."/>
            <person name="Probst A.J."/>
            <person name="Thomas B.C."/>
            <person name="Singh A."/>
            <person name="Wilkins M.J."/>
            <person name="Karaoz U."/>
            <person name="Brodie E.L."/>
            <person name="Williams K.H."/>
            <person name="Hubbard S.S."/>
            <person name="Banfield J.F."/>
        </authorList>
    </citation>
    <scope>NUCLEOTIDE SEQUENCE [LARGE SCALE GENOMIC DNA]</scope>
</reference>